<evidence type="ECO:0000313" key="5">
    <source>
        <dbReference type="EMBL" id="MQL89498.1"/>
    </source>
</evidence>
<dbReference type="PANTHER" id="PTHR13681:SF24">
    <property type="entry name" value="TUDOR DOMAIN-CONTAINING PROTEIN 3"/>
    <property type="match status" value="1"/>
</dbReference>
<dbReference type="PANTHER" id="PTHR13681">
    <property type="entry name" value="SURVIVAL OF MOTOR NEURON-RELATED-SPLICING FACTOR 30-RELATED"/>
    <property type="match status" value="1"/>
</dbReference>
<protein>
    <recommendedName>
        <fullName evidence="4">RecQ mediated genome instability protein 1 OB-fold domain-containing protein</fullName>
    </recommendedName>
</protein>
<dbReference type="InterPro" id="IPR013894">
    <property type="entry name" value="RMI1_OB"/>
</dbReference>
<dbReference type="AlphaFoldDB" id="A0A843V0P1"/>
<dbReference type="OrthoDB" id="434939at2759"/>
<dbReference type="Gene3D" id="2.40.50.770">
    <property type="entry name" value="RecQ-mediated genome instability protein Rmi1, C-terminal domain"/>
    <property type="match status" value="1"/>
</dbReference>
<sequence length="457" mass="50659">MAAAAAGSCESDGGAMESSSTDVAAEALLQTLISRGWHFRDAGGMRALIRSTASSGGGDRDASRLLGAVEAELLNMDLRSFGGKSLPDPSATKKLSQLQDSQCHRRLLRFSLTDGQTEVIAIEYAPIPSISEGVISGTKVLLENKIAVHNGILCLNSKVITILGGLVQSLFDEWQMSQKYSGFSRSTFKLSQNNEGVGPPPFEKLQLEARCSQPHNLRGKRTRTWTICSLLAPTLRDSQSIAKDFLPQNSNVREAKKHNAPVLEAKTQFSDSKVETDQKMGSATGSEDQSNSSEPRPREVIEALPVQNQAAAQKLLQKMNQSVHDNRHHRGPKYRGKGKQEETAVFTLDEWERRKASAINMTGTSEIHDVSRDEELAWQLQNQLDMEDGYINAEHFQMERFQDTDAEQIKMSMFNYGRTGEMNDGRNESGRRGRGRGRWRGRGRGRFTLFIIIDRSG</sequence>
<keyword evidence="2" id="KW-0539">Nucleus</keyword>
<organism evidence="5 6">
    <name type="scientific">Colocasia esculenta</name>
    <name type="common">Wild taro</name>
    <name type="synonym">Arum esculentum</name>
    <dbReference type="NCBI Taxonomy" id="4460"/>
    <lineage>
        <taxon>Eukaryota</taxon>
        <taxon>Viridiplantae</taxon>
        <taxon>Streptophyta</taxon>
        <taxon>Embryophyta</taxon>
        <taxon>Tracheophyta</taxon>
        <taxon>Spermatophyta</taxon>
        <taxon>Magnoliopsida</taxon>
        <taxon>Liliopsida</taxon>
        <taxon>Araceae</taxon>
        <taxon>Aroideae</taxon>
        <taxon>Colocasieae</taxon>
        <taxon>Colocasia</taxon>
    </lineage>
</organism>
<evidence type="ECO:0000259" key="4">
    <source>
        <dbReference type="Pfam" id="PF08585"/>
    </source>
</evidence>
<feature type="compositionally biased region" description="Polar residues" evidence="3">
    <location>
        <begin position="279"/>
        <end position="294"/>
    </location>
</feature>
<dbReference type="Pfam" id="PF08585">
    <property type="entry name" value="RMI1_N_C"/>
    <property type="match status" value="1"/>
</dbReference>
<reference evidence="5" key="1">
    <citation type="submission" date="2017-07" db="EMBL/GenBank/DDBJ databases">
        <title>Taro Niue Genome Assembly and Annotation.</title>
        <authorList>
            <person name="Atibalentja N."/>
            <person name="Keating K."/>
            <person name="Fields C.J."/>
        </authorList>
    </citation>
    <scope>NUCLEOTIDE SEQUENCE</scope>
    <source>
        <strain evidence="5">Niue_2</strain>
        <tissue evidence="5">Leaf</tissue>
    </source>
</reference>
<accession>A0A843V0P1</accession>
<evidence type="ECO:0000256" key="3">
    <source>
        <dbReference type="SAM" id="MobiDB-lite"/>
    </source>
</evidence>
<comment type="subcellular location">
    <subcellularLocation>
        <location evidence="1">Nucleus</location>
    </subcellularLocation>
</comment>
<dbReference type="InterPro" id="IPR042470">
    <property type="entry name" value="RMI1_N_C_sf"/>
</dbReference>
<feature type="region of interest" description="Disordered" evidence="3">
    <location>
        <begin position="265"/>
        <end position="297"/>
    </location>
</feature>
<evidence type="ECO:0000256" key="1">
    <source>
        <dbReference type="ARBA" id="ARBA00004123"/>
    </source>
</evidence>
<gene>
    <name evidence="5" type="ORF">Taro_022086</name>
</gene>
<feature type="compositionally biased region" description="Basic and acidic residues" evidence="3">
    <location>
        <begin position="421"/>
        <end position="431"/>
    </location>
</feature>
<dbReference type="GO" id="GO:0005634">
    <property type="term" value="C:nucleus"/>
    <property type="evidence" value="ECO:0007669"/>
    <property type="project" value="UniProtKB-SubCell"/>
</dbReference>
<feature type="domain" description="RecQ mediated genome instability protein 1 OB-fold" evidence="4">
    <location>
        <begin position="97"/>
        <end position="175"/>
    </location>
</feature>
<dbReference type="Proteomes" id="UP000652761">
    <property type="component" value="Unassembled WGS sequence"/>
</dbReference>
<feature type="region of interest" description="Disordered" evidence="3">
    <location>
        <begin position="417"/>
        <end position="438"/>
    </location>
</feature>
<name>A0A843V0P1_COLES</name>
<comment type="caution">
    <text evidence="5">The sequence shown here is derived from an EMBL/GenBank/DDBJ whole genome shotgun (WGS) entry which is preliminary data.</text>
</comment>
<evidence type="ECO:0000256" key="2">
    <source>
        <dbReference type="ARBA" id="ARBA00023242"/>
    </source>
</evidence>
<proteinExistence type="predicted"/>
<dbReference type="EMBL" id="NMUH01001154">
    <property type="protein sequence ID" value="MQL89498.1"/>
    <property type="molecule type" value="Genomic_DNA"/>
</dbReference>
<evidence type="ECO:0000313" key="6">
    <source>
        <dbReference type="Proteomes" id="UP000652761"/>
    </source>
</evidence>
<keyword evidence="6" id="KW-1185">Reference proteome</keyword>